<organism evidence="2 3">
    <name type="scientific">Erysiphe pulchra</name>
    <dbReference type="NCBI Taxonomy" id="225359"/>
    <lineage>
        <taxon>Eukaryota</taxon>
        <taxon>Fungi</taxon>
        <taxon>Dikarya</taxon>
        <taxon>Ascomycota</taxon>
        <taxon>Pezizomycotina</taxon>
        <taxon>Leotiomycetes</taxon>
        <taxon>Erysiphales</taxon>
        <taxon>Erysiphaceae</taxon>
        <taxon>Erysiphe</taxon>
    </lineage>
</organism>
<feature type="region of interest" description="Disordered" evidence="1">
    <location>
        <begin position="172"/>
        <end position="192"/>
    </location>
</feature>
<dbReference type="EMBL" id="PEDP01001010">
    <property type="protein sequence ID" value="POS84440.1"/>
    <property type="molecule type" value="Genomic_DNA"/>
</dbReference>
<name>A0A2S4PQX9_9PEZI</name>
<sequence>MSVSCTSGKYKQESFYQNQSKSQKLGEDHISTFTPALCHSKPHIELTRKALKELDRINRLHRKLNQVSKPQSPSHPQLHTPNIQEHLEDISQIARSGGFDLTNLRGYLEPGQDLMEPSALSPTNDESASRLRPTGTSTTKTKNSGPRHSNFRSIMIANGIYPENYCFPDTGDFAPSPKNSEEIKERSERRRPSLSIEKFTDEDYKAFKVVVKNSNNENDLMECIIPIIEGTYEKNGRSCCNRPFINFKLIAPDTVCGTPDKCHGEAPAKADLMVRNELGNLILPSTKKDMPMAPNFFLEMKGPDGKSSVADLQALHTGALGERGQMALWGWRREGLCLDDKAHTITVTYVNGTLQFFSIHAGRFQNKNDQLEYYMCLIDTIAISGNIKDFRKGVSMYRNLRDFLCRRAEEGVNC</sequence>
<reference evidence="2 3" key="1">
    <citation type="submission" date="2017-10" db="EMBL/GenBank/DDBJ databases">
        <title>Development of genomic resources for the powdery mildew, Erysiphe pulchra.</title>
        <authorList>
            <person name="Wadl P.A."/>
            <person name="Mack B.M."/>
            <person name="Moore G."/>
            <person name="Beltz S.B."/>
        </authorList>
    </citation>
    <scope>NUCLEOTIDE SEQUENCE [LARGE SCALE GENOMIC DNA]</scope>
    <source>
        <strain evidence="2">Cflorida</strain>
    </source>
</reference>
<feature type="compositionally biased region" description="Basic and acidic residues" evidence="1">
    <location>
        <begin position="179"/>
        <end position="191"/>
    </location>
</feature>
<dbReference type="STRING" id="225359.A0A2S4PQX9"/>
<evidence type="ECO:0000256" key="1">
    <source>
        <dbReference type="SAM" id="MobiDB-lite"/>
    </source>
</evidence>
<protein>
    <submittedName>
        <fullName evidence="2">Uncharacterized protein</fullName>
    </submittedName>
</protein>
<accession>A0A2S4PQX9</accession>
<comment type="caution">
    <text evidence="2">The sequence shown here is derived from an EMBL/GenBank/DDBJ whole genome shotgun (WGS) entry which is preliminary data.</text>
</comment>
<evidence type="ECO:0000313" key="2">
    <source>
        <dbReference type="EMBL" id="POS84440.1"/>
    </source>
</evidence>
<dbReference type="OrthoDB" id="3561869at2759"/>
<dbReference type="Proteomes" id="UP000237438">
    <property type="component" value="Unassembled WGS sequence"/>
</dbReference>
<proteinExistence type="predicted"/>
<feature type="compositionally biased region" description="Low complexity" evidence="1">
    <location>
        <begin position="133"/>
        <end position="146"/>
    </location>
</feature>
<dbReference type="AlphaFoldDB" id="A0A2S4PQX9"/>
<gene>
    <name evidence="2" type="ORF">EPUL_003672</name>
</gene>
<feature type="region of interest" description="Disordered" evidence="1">
    <location>
        <begin position="110"/>
        <end position="150"/>
    </location>
</feature>
<evidence type="ECO:0000313" key="3">
    <source>
        <dbReference type="Proteomes" id="UP000237438"/>
    </source>
</evidence>
<keyword evidence="3" id="KW-1185">Reference proteome</keyword>